<keyword evidence="2 4" id="KW-0067">ATP-binding</keyword>
<dbReference type="RefSeq" id="WP_345170548.1">
    <property type="nucleotide sequence ID" value="NZ_BAABFQ010000001.1"/>
</dbReference>
<feature type="domain" description="ABC transporter" evidence="3">
    <location>
        <begin position="5"/>
        <end position="237"/>
    </location>
</feature>
<comment type="caution">
    <text evidence="4">The sequence shown here is derived from an EMBL/GenBank/DDBJ whole genome shotgun (WGS) entry which is preliminary data.</text>
</comment>
<dbReference type="PANTHER" id="PTHR42794:SF2">
    <property type="entry name" value="ABC TRANSPORTER ATP-BINDING PROTEIN"/>
    <property type="match status" value="1"/>
</dbReference>
<dbReference type="PROSITE" id="PS50893">
    <property type="entry name" value="ABC_TRANSPORTER_2"/>
    <property type="match status" value="1"/>
</dbReference>
<dbReference type="InterPro" id="IPR003439">
    <property type="entry name" value="ABC_transporter-like_ATP-bd"/>
</dbReference>
<dbReference type="InterPro" id="IPR017871">
    <property type="entry name" value="ABC_transporter-like_CS"/>
</dbReference>
<dbReference type="SUPFAM" id="SSF52540">
    <property type="entry name" value="P-loop containing nucleoside triphosphate hydrolases"/>
    <property type="match status" value="1"/>
</dbReference>
<dbReference type="CDD" id="cd03214">
    <property type="entry name" value="ABC_Iron-Siderophores_B12_Hemin"/>
    <property type="match status" value="1"/>
</dbReference>
<evidence type="ECO:0000313" key="5">
    <source>
        <dbReference type="Proteomes" id="UP001595956"/>
    </source>
</evidence>
<dbReference type="InterPro" id="IPR027417">
    <property type="entry name" value="P-loop_NTPase"/>
</dbReference>
<dbReference type="EMBL" id="JBHSMD010000005">
    <property type="protein sequence ID" value="MFC5494573.1"/>
    <property type="molecule type" value="Genomic_DNA"/>
</dbReference>
<dbReference type="PANTHER" id="PTHR42794">
    <property type="entry name" value="HEMIN IMPORT ATP-BINDING PROTEIN HMUV"/>
    <property type="match status" value="1"/>
</dbReference>
<dbReference type="Pfam" id="PF00005">
    <property type="entry name" value="ABC_tran"/>
    <property type="match status" value="1"/>
</dbReference>
<dbReference type="PROSITE" id="PS00211">
    <property type="entry name" value="ABC_TRANSPORTER_1"/>
    <property type="match status" value="1"/>
</dbReference>
<evidence type="ECO:0000313" key="4">
    <source>
        <dbReference type="EMBL" id="MFC5494573.1"/>
    </source>
</evidence>
<name>A0ABW0N5N4_9ACTN</name>
<dbReference type="InterPro" id="IPR003593">
    <property type="entry name" value="AAA+_ATPase"/>
</dbReference>
<keyword evidence="5" id="KW-1185">Reference proteome</keyword>
<dbReference type="SMART" id="SM00382">
    <property type="entry name" value="AAA"/>
    <property type="match status" value="1"/>
</dbReference>
<dbReference type="Proteomes" id="UP001595956">
    <property type="component" value="Unassembled WGS sequence"/>
</dbReference>
<reference evidence="5" key="1">
    <citation type="journal article" date="2019" name="Int. J. Syst. Evol. Microbiol.">
        <title>The Global Catalogue of Microorganisms (GCM) 10K type strain sequencing project: providing services to taxonomists for standard genome sequencing and annotation.</title>
        <authorList>
            <consortium name="The Broad Institute Genomics Platform"/>
            <consortium name="The Broad Institute Genome Sequencing Center for Infectious Disease"/>
            <person name="Wu L."/>
            <person name="Ma J."/>
        </authorList>
    </citation>
    <scope>NUCLEOTIDE SEQUENCE [LARGE SCALE GENOMIC DNA]</scope>
    <source>
        <strain evidence="5">KACC 13778</strain>
    </source>
</reference>
<evidence type="ECO:0000259" key="3">
    <source>
        <dbReference type="PROSITE" id="PS50893"/>
    </source>
</evidence>
<keyword evidence="1" id="KW-0547">Nucleotide-binding</keyword>
<sequence length="265" mass="27571">MSDALVVEGLTVHLGDRAVLGGADLHVPQGAVVGLLGGNGSGKSSLLRAVYRAVRPEAGVVAVDGADVWRELSARAAARRTAAVTQMPGPLELSVREVVELGRAPHASGWGGLSDADRSAVARAVDSVGIAHLVDRRCTTLSGGERQRVLLARALVGEPRLLVLDEPTNHLDVAAQHDLLGLVRASGTSAVVALHDLDLAGAYCDLVHVLAGGRVVARGPVVDVLTPDLVREVFGVAVHVDAHPLTGRPRFSTAPLTITHQEEPR</sequence>
<evidence type="ECO:0000256" key="2">
    <source>
        <dbReference type="ARBA" id="ARBA00022840"/>
    </source>
</evidence>
<organism evidence="4 5">
    <name type="scientific">Nocardioides caricicola</name>
    <dbReference type="NCBI Taxonomy" id="634770"/>
    <lineage>
        <taxon>Bacteria</taxon>
        <taxon>Bacillati</taxon>
        <taxon>Actinomycetota</taxon>
        <taxon>Actinomycetes</taxon>
        <taxon>Propionibacteriales</taxon>
        <taxon>Nocardioidaceae</taxon>
        <taxon>Nocardioides</taxon>
    </lineage>
</organism>
<protein>
    <submittedName>
        <fullName evidence="4">ABC transporter ATP-binding protein</fullName>
    </submittedName>
</protein>
<evidence type="ECO:0000256" key="1">
    <source>
        <dbReference type="ARBA" id="ARBA00022741"/>
    </source>
</evidence>
<dbReference type="GO" id="GO:0005524">
    <property type="term" value="F:ATP binding"/>
    <property type="evidence" value="ECO:0007669"/>
    <property type="project" value="UniProtKB-KW"/>
</dbReference>
<proteinExistence type="predicted"/>
<accession>A0ABW0N5N4</accession>
<gene>
    <name evidence="4" type="ORF">ACFPKY_15765</name>
</gene>
<dbReference type="Gene3D" id="3.40.50.300">
    <property type="entry name" value="P-loop containing nucleotide triphosphate hydrolases"/>
    <property type="match status" value="1"/>
</dbReference>